<keyword evidence="1" id="KW-0732">Signal</keyword>
<evidence type="ECO:0000313" key="3">
    <source>
        <dbReference type="EMBL" id="MFB9054282.1"/>
    </source>
</evidence>
<dbReference type="Proteomes" id="UP001589605">
    <property type="component" value="Unassembled WGS sequence"/>
</dbReference>
<sequence length="252" mass="28567">MIFKQLIIALSLMFLASCKTNTLNLAKIEGKQIPVSEEIIPDPTITDFIKPYHDHVVKTLDSVLAYAPESYLKTNGTYNTAIGNLMADIVYEQCNPIFKSRSGYDIDFVILNHGGIRAPISKGDITLKTAYEVMPFENSIVVASIKGKNVNEAMQYLSQAKRPHPVSQLKLVINSDFDITEAKVKGETIDENKTYYVATNDYLYNGGDHMTFFQPNDSLYVLNYKWRNALIDYFTKVDTIKPVIDDRFIQLK</sequence>
<dbReference type="SUPFAM" id="SSF55816">
    <property type="entry name" value="5'-nucleotidase (syn. UDP-sugar hydrolase), C-terminal domain"/>
    <property type="match status" value="1"/>
</dbReference>
<proteinExistence type="predicted"/>
<dbReference type="InterPro" id="IPR008334">
    <property type="entry name" value="5'-Nucleotdase_C"/>
</dbReference>
<feature type="domain" description="5'-Nucleotidase C-terminal" evidence="2">
    <location>
        <begin position="71"/>
        <end position="213"/>
    </location>
</feature>
<keyword evidence="4" id="KW-1185">Reference proteome</keyword>
<dbReference type="PANTHER" id="PTHR11575:SF24">
    <property type="entry name" value="5'-NUCLEOTIDASE"/>
    <property type="match status" value="1"/>
</dbReference>
<dbReference type="PROSITE" id="PS51257">
    <property type="entry name" value="PROKAR_LIPOPROTEIN"/>
    <property type="match status" value="1"/>
</dbReference>
<dbReference type="Gene3D" id="3.90.780.10">
    <property type="entry name" value="5'-Nucleotidase, C-terminal domain"/>
    <property type="match status" value="1"/>
</dbReference>
<evidence type="ECO:0000256" key="1">
    <source>
        <dbReference type="SAM" id="SignalP"/>
    </source>
</evidence>
<comment type="caution">
    <text evidence="3">The sequence shown here is derived from an EMBL/GenBank/DDBJ whole genome shotgun (WGS) entry which is preliminary data.</text>
</comment>
<dbReference type="RefSeq" id="WP_382383804.1">
    <property type="nucleotide sequence ID" value="NZ_JBHMEZ010000012.1"/>
</dbReference>
<gene>
    <name evidence="3" type="ORF">ACFFVB_14435</name>
</gene>
<protein>
    <submittedName>
        <fullName evidence="3">5'-nucleotidase C-terminal domain-containing protein</fullName>
    </submittedName>
</protein>
<dbReference type="EMBL" id="JBHMEZ010000012">
    <property type="protein sequence ID" value="MFB9054282.1"/>
    <property type="molecule type" value="Genomic_DNA"/>
</dbReference>
<dbReference type="InterPro" id="IPR036907">
    <property type="entry name" value="5'-Nucleotdase_C_sf"/>
</dbReference>
<name>A0ABV5F4C6_9FLAO</name>
<feature type="signal peptide" evidence="1">
    <location>
        <begin position="1"/>
        <end position="16"/>
    </location>
</feature>
<accession>A0ABV5F4C6</accession>
<dbReference type="Pfam" id="PF02872">
    <property type="entry name" value="5_nucleotid_C"/>
    <property type="match status" value="1"/>
</dbReference>
<evidence type="ECO:0000313" key="4">
    <source>
        <dbReference type="Proteomes" id="UP001589605"/>
    </source>
</evidence>
<dbReference type="PANTHER" id="PTHR11575">
    <property type="entry name" value="5'-NUCLEOTIDASE-RELATED"/>
    <property type="match status" value="1"/>
</dbReference>
<evidence type="ECO:0000259" key="2">
    <source>
        <dbReference type="Pfam" id="PF02872"/>
    </source>
</evidence>
<reference evidence="3 4" key="1">
    <citation type="submission" date="2024-09" db="EMBL/GenBank/DDBJ databases">
        <authorList>
            <person name="Sun Q."/>
            <person name="Mori K."/>
        </authorList>
    </citation>
    <scope>NUCLEOTIDE SEQUENCE [LARGE SCALE GENOMIC DNA]</scope>
    <source>
        <strain evidence="3 4">CECT 8286</strain>
    </source>
</reference>
<organism evidence="3 4">
    <name type="scientific">Formosa undariae</name>
    <dbReference type="NCBI Taxonomy" id="1325436"/>
    <lineage>
        <taxon>Bacteria</taxon>
        <taxon>Pseudomonadati</taxon>
        <taxon>Bacteroidota</taxon>
        <taxon>Flavobacteriia</taxon>
        <taxon>Flavobacteriales</taxon>
        <taxon>Flavobacteriaceae</taxon>
        <taxon>Formosa</taxon>
    </lineage>
</organism>
<dbReference type="InterPro" id="IPR006179">
    <property type="entry name" value="5_nucleotidase/apyrase"/>
</dbReference>
<feature type="chain" id="PRO_5047223463" evidence="1">
    <location>
        <begin position="17"/>
        <end position="252"/>
    </location>
</feature>
<dbReference type="PRINTS" id="PR01607">
    <property type="entry name" value="APYRASEFAMLY"/>
</dbReference>